<dbReference type="GO" id="GO:0042391">
    <property type="term" value="P:regulation of membrane potential"/>
    <property type="evidence" value="ECO:0007669"/>
    <property type="project" value="TreeGrafter"/>
</dbReference>
<gene>
    <name evidence="2" type="ORF">PHYPSEUDO_010258</name>
</gene>
<dbReference type="GO" id="GO:0005886">
    <property type="term" value="C:plasma membrane"/>
    <property type="evidence" value="ECO:0007669"/>
    <property type="project" value="TreeGrafter"/>
</dbReference>
<dbReference type="PANTHER" id="PTHR10217">
    <property type="entry name" value="VOLTAGE AND LIGAND GATED POTASSIUM CHANNEL"/>
    <property type="match status" value="1"/>
</dbReference>
<dbReference type="InterPro" id="IPR050818">
    <property type="entry name" value="KCNH_animal-type"/>
</dbReference>
<accession>A0A8T1VB70</accession>
<evidence type="ECO:0000313" key="3">
    <source>
        <dbReference type="Proteomes" id="UP000694044"/>
    </source>
</evidence>
<comment type="caution">
    <text evidence="2">The sequence shown here is derived from an EMBL/GenBank/DDBJ whole genome shotgun (WGS) entry which is preliminary data.</text>
</comment>
<dbReference type="EMBL" id="JAGDFM010000435">
    <property type="protein sequence ID" value="KAG7378301.1"/>
    <property type="molecule type" value="Genomic_DNA"/>
</dbReference>
<proteinExistence type="predicted"/>
<dbReference type="Proteomes" id="UP000694044">
    <property type="component" value="Unassembled WGS sequence"/>
</dbReference>
<sequence>MDDPEDHREQTYALQSILAWVGERLERYQRRCLHVASKAKRELATRHELAHAGTNAAAGERSSCGPIGLRRGSSRHLSTPVEPSVQDSEMSVAVDQKATYLLAKTKACTTRLQLNASLVSDGRTRGDVSVVLPKAAPAESECWHRLKSMATTQHQLSELLEPAQTALNAGTLVRAATSRELNRPGGEITVSDTTDTAVTGWKRPVVANPGDKARTLGESDTQVVRFTLTPVSIGWTTGLDASANTERMAMLARMPLTAAFKRPFFENSSSGEGDRPVTDEPRAEIDFDVLRRCQRPQYAFQTRLYQLWKERNDSHSVNKTQHFGKTEKKKNSLSLGLNWDLGAEVTTYPVHLLLAPENLGKLWDAVMLAVAAYYCVLSPVKVCFPHALSKLPGRTLGAWASFEVVLDVLCCRDIAYKLGETWFGEAWAVGPPTSSSYDRVRQFLASHSELLIDVAAVVPLEIVLPVASAHASLSYEPTPGSAWWTTRWQLRLNRMLYARRVQPLSEALLQLVIYDWNLGVNEPLVAFVRALTSYLTMAHILACLWFAISNYSLYQFGVSWLSTPGMLTNIAPMASRPVETVQ</sequence>
<evidence type="ECO:0000256" key="1">
    <source>
        <dbReference type="SAM" id="MobiDB-lite"/>
    </source>
</evidence>
<dbReference type="PANTHER" id="PTHR10217:SF435">
    <property type="entry name" value="POTASSIUM VOLTAGE-GATED CHANNEL PROTEIN EAG"/>
    <property type="match status" value="1"/>
</dbReference>
<name>A0A8T1VB70_9STRA</name>
<feature type="region of interest" description="Disordered" evidence="1">
    <location>
        <begin position="52"/>
        <end position="84"/>
    </location>
</feature>
<organism evidence="2 3">
    <name type="scientific">Phytophthora pseudosyringae</name>
    <dbReference type="NCBI Taxonomy" id="221518"/>
    <lineage>
        <taxon>Eukaryota</taxon>
        <taxon>Sar</taxon>
        <taxon>Stramenopiles</taxon>
        <taxon>Oomycota</taxon>
        <taxon>Peronosporomycetes</taxon>
        <taxon>Peronosporales</taxon>
        <taxon>Peronosporaceae</taxon>
        <taxon>Phytophthora</taxon>
    </lineage>
</organism>
<reference evidence="2" key="1">
    <citation type="submission" date="2021-02" db="EMBL/GenBank/DDBJ databases">
        <authorList>
            <person name="Palmer J.M."/>
        </authorList>
    </citation>
    <scope>NUCLEOTIDE SEQUENCE</scope>
    <source>
        <strain evidence="2">SCRP734</strain>
    </source>
</reference>
<dbReference type="GO" id="GO:0005249">
    <property type="term" value="F:voltage-gated potassium channel activity"/>
    <property type="evidence" value="ECO:0007669"/>
    <property type="project" value="TreeGrafter"/>
</dbReference>
<dbReference type="AlphaFoldDB" id="A0A8T1VB70"/>
<protein>
    <submittedName>
        <fullName evidence="2">Uncharacterized protein</fullName>
    </submittedName>
</protein>
<evidence type="ECO:0000313" key="2">
    <source>
        <dbReference type="EMBL" id="KAG7378301.1"/>
    </source>
</evidence>
<keyword evidence="3" id="KW-1185">Reference proteome</keyword>